<feature type="coiled-coil region" evidence="4">
    <location>
        <begin position="436"/>
        <end position="474"/>
    </location>
</feature>
<dbReference type="EMBL" id="JACSQU010000002">
    <property type="protein sequence ID" value="MBD7941527.1"/>
    <property type="molecule type" value="Genomic_DNA"/>
</dbReference>
<evidence type="ECO:0000259" key="5">
    <source>
        <dbReference type="PROSITE" id="PS50111"/>
    </source>
</evidence>
<keyword evidence="4" id="KW-0175">Coiled coil</keyword>
<sequence>MASHEIDRRMHFMGLGRPTAGYSVVSGLLRRSVPLALAAFYDRVRAEPETRRFFRDEGHIAAASNAQQHHWDAIIEGRADEDYAVSVRTIGRVHARIGLEPRWYIGGYSVILAHLTRAIVERPRKLFANRREHDRITSEAVAELTQRVMLDMELAISIYLDALQEERDRVQAEHAAAEARQAEVVRALGAALHSLADNDLSVTIPEVFPEQYRSLQNDFHAATRALRTAVRAVADSVESLSAGSSQLAVASEDLASRTERQAANLERTVSEADAIARQVASTADGARQTAEALAAARADVEHTTQVVGDAVSAIHAIAESSTEIARFTSLIDEIAFQTNLLALNAGVEAARAGDAGRGFAVVAQEVRALAQRSSEASGEIRALISTSSAQVARGVDLVERTGAALERIGAKVSAVDGLAGGIAGSAQEQSEGLARVRRAMGEMDDITQQNAAMTEEATAAARQLANEALSLNQQVGRFRLDRPVADARKASGPAGPRLVA</sequence>
<dbReference type="InterPro" id="IPR004090">
    <property type="entry name" value="Chemotax_Me-accpt_rcpt"/>
</dbReference>
<organism evidence="7 8">
    <name type="scientific">Brevundimonas guildfordensis</name>
    <dbReference type="NCBI Taxonomy" id="2762241"/>
    <lineage>
        <taxon>Bacteria</taxon>
        <taxon>Pseudomonadati</taxon>
        <taxon>Pseudomonadota</taxon>
        <taxon>Alphaproteobacteria</taxon>
        <taxon>Caulobacterales</taxon>
        <taxon>Caulobacteraceae</taxon>
        <taxon>Brevundimonas</taxon>
    </lineage>
</organism>
<keyword evidence="3" id="KW-0807">Transducer</keyword>
<dbReference type="CDD" id="cd01068">
    <property type="entry name" value="globin_sensor"/>
    <property type="match status" value="1"/>
</dbReference>
<feature type="coiled-coil region" evidence="4">
    <location>
        <begin position="248"/>
        <end position="275"/>
    </location>
</feature>
<dbReference type="InterPro" id="IPR039379">
    <property type="entry name" value="Protoglobin_sensor_dom"/>
</dbReference>
<evidence type="ECO:0000256" key="4">
    <source>
        <dbReference type="SAM" id="Coils"/>
    </source>
</evidence>
<dbReference type="SUPFAM" id="SSF58104">
    <property type="entry name" value="Methyl-accepting chemotaxis protein (MCP) signaling domain"/>
    <property type="match status" value="1"/>
</dbReference>
<dbReference type="PANTHER" id="PTHR43531:SF11">
    <property type="entry name" value="METHYL-ACCEPTING CHEMOTAXIS PROTEIN 3"/>
    <property type="match status" value="1"/>
</dbReference>
<dbReference type="InterPro" id="IPR009050">
    <property type="entry name" value="Globin-like_sf"/>
</dbReference>
<evidence type="ECO:0000256" key="1">
    <source>
        <dbReference type="ARBA" id="ARBA00022500"/>
    </source>
</evidence>
<name>A0ABR8R245_9CAUL</name>
<dbReference type="InterPro" id="IPR044398">
    <property type="entry name" value="Globin-sensor_dom"/>
</dbReference>
<dbReference type="Gene3D" id="1.10.287.950">
    <property type="entry name" value="Methyl-accepting chemotaxis protein"/>
    <property type="match status" value="1"/>
</dbReference>
<dbReference type="InterPro" id="IPR012292">
    <property type="entry name" value="Globin/Proto"/>
</dbReference>
<feature type="domain" description="Methyl-accepting transducer" evidence="5">
    <location>
        <begin position="236"/>
        <end position="465"/>
    </location>
</feature>
<protein>
    <submittedName>
        <fullName evidence="7">Globin-coupled sensor protein</fullName>
    </submittedName>
</protein>
<proteinExistence type="inferred from homology"/>
<dbReference type="Pfam" id="PF00015">
    <property type="entry name" value="MCPsignal"/>
    <property type="match status" value="1"/>
</dbReference>
<dbReference type="PRINTS" id="PR00260">
    <property type="entry name" value="CHEMTRNSDUCR"/>
</dbReference>
<dbReference type="InterPro" id="IPR051310">
    <property type="entry name" value="MCP_chemotaxis"/>
</dbReference>
<dbReference type="PROSITE" id="PS50885">
    <property type="entry name" value="HAMP"/>
    <property type="match status" value="1"/>
</dbReference>
<dbReference type="Pfam" id="PF11563">
    <property type="entry name" value="Protoglobin"/>
    <property type="match status" value="1"/>
</dbReference>
<dbReference type="Proteomes" id="UP000638918">
    <property type="component" value="Unassembled WGS sequence"/>
</dbReference>
<dbReference type="SUPFAM" id="SSF46458">
    <property type="entry name" value="Globin-like"/>
    <property type="match status" value="1"/>
</dbReference>
<reference evidence="7 8" key="1">
    <citation type="submission" date="2020-08" db="EMBL/GenBank/DDBJ databases">
        <title>A Genomic Blueprint of the Chicken Gut Microbiome.</title>
        <authorList>
            <person name="Gilroy R."/>
            <person name="Ravi A."/>
            <person name="Getino M."/>
            <person name="Pursley I."/>
            <person name="Horton D.L."/>
            <person name="Alikhan N.-F."/>
            <person name="Baker D."/>
            <person name="Gharbi K."/>
            <person name="Hall N."/>
            <person name="Watson M."/>
            <person name="Adriaenssens E.M."/>
            <person name="Foster-Nyarko E."/>
            <person name="Jarju S."/>
            <person name="Secka A."/>
            <person name="Antonio M."/>
            <person name="Oren A."/>
            <person name="Chaudhuri R."/>
            <person name="La Ragione R.M."/>
            <person name="Hildebrand F."/>
            <person name="Pallen M.J."/>
        </authorList>
    </citation>
    <scope>NUCLEOTIDE SEQUENCE [LARGE SCALE GENOMIC DNA]</scope>
    <source>
        <strain evidence="7 8">Sa3CVA3</strain>
    </source>
</reference>
<dbReference type="PANTHER" id="PTHR43531">
    <property type="entry name" value="PROTEIN ICFG"/>
    <property type="match status" value="1"/>
</dbReference>
<dbReference type="InterPro" id="IPR004089">
    <property type="entry name" value="MCPsignal_dom"/>
</dbReference>
<dbReference type="InterPro" id="IPR003660">
    <property type="entry name" value="HAMP_dom"/>
</dbReference>
<evidence type="ECO:0000313" key="8">
    <source>
        <dbReference type="Proteomes" id="UP000638918"/>
    </source>
</evidence>
<accession>A0ABR8R245</accession>
<gene>
    <name evidence="7" type="ORF">H9656_09020</name>
</gene>
<keyword evidence="8" id="KW-1185">Reference proteome</keyword>
<evidence type="ECO:0000256" key="3">
    <source>
        <dbReference type="PROSITE-ProRule" id="PRU00284"/>
    </source>
</evidence>
<feature type="domain" description="HAMP" evidence="6">
    <location>
        <begin position="179"/>
        <end position="231"/>
    </location>
</feature>
<evidence type="ECO:0000313" key="7">
    <source>
        <dbReference type="EMBL" id="MBD7941527.1"/>
    </source>
</evidence>
<dbReference type="PROSITE" id="PS50111">
    <property type="entry name" value="CHEMOTAXIS_TRANSDUC_2"/>
    <property type="match status" value="1"/>
</dbReference>
<comment type="caution">
    <text evidence="7">The sequence shown here is derived from an EMBL/GenBank/DDBJ whole genome shotgun (WGS) entry which is preliminary data.</text>
</comment>
<comment type="similarity">
    <text evidence="2">Belongs to the methyl-accepting chemotaxis (MCP) protein family.</text>
</comment>
<keyword evidence="1" id="KW-0145">Chemotaxis</keyword>
<dbReference type="RefSeq" id="WP_191743937.1">
    <property type="nucleotide sequence ID" value="NZ_JACSQU010000002.1"/>
</dbReference>
<dbReference type="SMART" id="SM00283">
    <property type="entry name" value="MA"/>
    <property type="match status" value="1"/>
</dbReference>
<evidence type="ECO:0000256" key="2">
    <source>
        <dbReference type="ARBA" id="ARBA00029447"/>
    </source>
</evidence>
<evidence type="ECO:0000259" key="6">
    <source>
        <dbReference type="PROSITE" id="PS50885"/>
    </source>
</evidence>
<dbReference type="Gene3D" id="1.10.490.10">
    <property type="entry name" value="Globins"/>
    <property type="match status" value="1"/>
</dbReference>
<dbReference type="CDD" id="cd11386">
    <property type="entry name" value="MCP_signal"/>
    <property type="match status" value="1"/>
</dbReference>